<feature type="domain" description="CAAX prenyl protease 2/Lysostaphin resistance protein A-like" evidence="2">
    <location>
        <begin position="128"/>
        <end position="229"/>
    </location>
</feature>
<feature type="transmembrane region" description="Helical" evidence="1">
    <location>
        <begin position="242"/>
        <end position="260"/>
    </location>
</feature>
<organism evidence="3 4">
    <name type="scientific">Maribacter chungangensis</name>
    <dbReference type="NCBI Taxonomy" id="1069117"/>
    <lineage>
        <taxon>Bacteria</taxon>
        <taxon>Pseudomonadati</taxon>
        <taxon>Bacteroidota</taxon>
        <taxon>Flavobacteriia</taxon>
        <taxon>Flavobacteriales</taxon>
        <taxon>Flavobacteriaceae</taxon>
        <taxon>Maribacter</taxon>
    </lineage>
</organism>
<sequence>MKTQNKQIVRYFALTFLISWVLWSPFYFDGEVNELWALPGAWGPTIAALVLTAYDNGKKGVKKLLKRLLIFKVPFKYYLFAVFAILLCALIAIALYTIFVDIPLDYGVIVEGMGLERDQWGLAFLLAPLFFVINTLLGGPIAEELGWRGYAQERLQQQYSLRVSGVVIGLLWALWHLPLLWRLPKAVGNIPLLAYIPLLTAMGVIFAWLYQRTKGSVLLAILFHGGFNFTMGFLGADLFTSKNLLFIQVALIILLAVVLVRRNSDESHTKIDRHIITSKSNKK</sequence>
<gene>
    <name evidence="3" type="ORF">ACFQZJ_14645</name>
</gene>
<reference evidence="4" key="1">
    <citation type="journal article" date="2019" name="Int. J. Syst. Evol. Microbiol.">
        <title>The Global Catalogue of Microorganisms (GCM) 10K type strain sequencing project: providing services to taxonomists for standard genome sequencing and annotation.</title>
        <authorList>
            <consortium name="The Broad Institute Genomics Platform"/>
            <consortium name="The Broad Institute Genome Sequencing Center for Infectious Disease"/>
            <person name="Wu L."/>
            <person name="Ma J."/>
        </authorList>
    </citation>
    <scope>NUCLEOTIDE SEQUENCE [LARGE SCALE GENOMIC DNA]</scope>
    <source>
        <strain evidence="4">CCUG 61948</strain>
    </source>
</reference>
<dbReference type="InterPro" id="IPR042150">
    <property type="entry name" value="MmRce1-like"/>
</dbReference>
<feature type="transmembrane region" description="Helical" evidence="1">
    <location>
        <begin position="190"/>
        <end position="210"/>
    </location>
</feature>
<dbReference type="PANTHER" id="PTHR35797">
    <property type="entry name" value="PROTEASE-RELATED"/>
    <property type="match status" value="1"/>
</dbReference>
<keyword evidence="4" id="KW-1185">Reference proteome</keyword>
<feature type="transmembrane region" description="Helical" evidence="1">
    <location>
        <begin position="159"/>
        <end position="178"/>
    </location>
</feature>
<feature type="transmembrane region" description="Helical" evidence="1">
    <location>
        <begin position="217"/>
        <end position="236"/>
    </location>
</feature>
<feature type="transmembrane region" description="Helical" evidence="1">
    <location>
        <begin position="7"/>
        <end position="23"/>
    </location>
</feature>
<keyword evidence="1" id="KW-0812">Transmembrane</keyword>
<dbReference type="EMBL" id="JBHTHY010000014">
    <property type="protein sequence ID" value="MFD0798708.1"/>
    <property type="molecule type" value="Genomic_DNA"/>
</dbReference>
<evidence type="ECO:0000313" key="4">
    <source>
        <dbReference type="Proteomes" id="UP001597012"/>
    </source>
</evidence>
<name>A0ABW3B5W3_9FLAO</name>
<dbReference type="PANTHER" id="PTHR35797:SF1">
    <property type="entry name" value="PROTEASE"/>
    <property type="match status" value="1"/>
</dbReference>
<evidence type="ECO:0000256" key="1">
    <source>
        <dbReference type="SAM" id="Phobius"/>
    </source>
</evidence>
<dbReference type="Proteomes" id="UP001597012">
    <property type="component" value="Unassembled WGS sequence"/>
</dbReference>
<accession>A0ABW3B5W3</accession>
<proteinExistence type="predicted"/>
<dbReference type="InterPro" id="IPR003675">
    <property type="entry name" value="Rce1/LyrA-like_dom"/>
</dbReference>
<keyword evidence="1" id="KW-0472">Membrane</keyword>
<keyword evidence="3" id="KW-0378">Hydrolase</keyword>
<feature type="transmembrane region" description="Helical" evidence="1">
    <location>
        <begin position="119"/>
        <end position="138"/>
    </location>
</feature>
<dbReference type="EC" id="3.4.-.-" evidence="3"/>
<dbReference type="Pfam" id="PF02517">
    <property type="entry name" value="Rce1-like"/>
    <property type="match status" value="1"/>
</dbReference>
<feature type="transmembrane region" description="Helical" evidence="1">
    <location>
        <begin position="75"/>
        <end position="99"/>
    </location>
</feature>
<evidence type="ECO:0000259" key="2">
    <source>
        <dbReference type="Pfam" id="PF02517"/>
    </source>
</evidence>
<comment type="caution">
    <text evidence="3">The sequence shown here is derived from an EMBL/GenBank/DDBJ whole genome shotgun (WGS) entry which is preliminary data.</text>
</comment>
<keyword evidence="1" id="KW-1133">Transmembrane helix</keyword>
<feature type="transmembrane region" description="Helical" evidence="1">
    <location>
        <begin position="35"/>
        <end position="54"/>
    </location>
</feature>
<protein>
    <submittedName>
        <fullName evidence="3">CPBP family intramembrane glutamic endopeptidase</fullName>
        <ecNumber evidence="3">3.4.-.-</ecNumber>
    </submittedName>
</protein>
<dbReference type="GO" id="GO:0016787">
    <property type="term" value="F:hydrolase activity"/>
    <property type="evidence" value="ECO:0007669"/>
    <property type="project" value="UniProtKB-KW"/>
</dbReference>
<evidence type="ECO:0000313" key="3">
    <source>
        <dbReference type="EMBL" id="MFD0798708.1"/>
    </source>
</evidence>
<dbReference type="RefSeq" id="WP_379935583.1">
    <property type="nucleotide sequence ID" value="NZ_JBHTHY010000014.1"/>
</dbReference>